<evidence type="ECO:0000256" key="5">
    <source>
        <dbReference type="ARBA" id="ARBA00023004"/>
    </source>
</evidence>
<evidence type="ECO:0000256" key="3">
    <source>
        <dbReference type="ARBA" id="ARBA00022691"/>
    </source>
</evidence>
<dbReference type="Proteomes" id="UP000245609">
    <property type="component" value="Unassembled WGS sequence"/>
</dbReference>
<dbReference type="GO" id="GO:0046872">
    <property type="term" value="F:metal ion binding"/>
    <property type="evidence" value="ECO:0007669"/>
    <property type="project" value="UniProtKB-KW"/>
</dbReference>
<comment type="caution">
    <text evidence="8">The sequence shown here is derived from an EMBL/GenBank/DDBJ whole genome shotgun (WGS) entry which is preliminary data.</text>
</comment>
<feature type="domain" description="Radical SAM core" evidence="7">
    <location>
        <begin position="1"/>
        <end position="105"/>
    </location>
</feature>
<comment type="cofactor">
    <cofactor evidence="1">
        <name>[4Fe-4S] cluster</name>
        <dbReference type="ChEBI" id="CHEBI:49883"/>
    </cofactor>
</comment>
<keyword evidence="9" id="KW-1185">Reference proteome</keyword>
<name>A0A2T9ZGR2_9FUNG</name>
<keyword evidence="4" id="KW-0479">Metal-binding</keyword>
<accession>A0A2T9ZGR2</accession>
<dbReference type="GO" id="GO:0051539">
    <property type="term" value="F:4 iron, 4 sulfur cluster binding"/>
    <property type="evidence" value="ECO:0007669"/>
    <property type="project" value="UniProtKB-KW"/>
</dbReference>
<evidence type="ECO:0000256" key="1">
    <source>
        <dbReference type="ARBA" id="ARBA00001966"/>
    </source>
</evidence>
<protein>
    <recommendedName>
        <fullName evidence="7">Radical SAM core domain-containing protein</fullName>
    </recommendedName>
</protein>
<dbReference type="GO" id="GO:0003824">
    <property type="term" value="F:catalytic activity"/>
    <property type="evidence" value="ECO:0007669"/>
    <property type="project" value="InterPro"/>
</dbReference>
<keyword evidence="6" id="KW-0411">Iron-sulfur</keyword>
<dbReference type="AlphaFoldDB" id="A0A2T9ZGR2"/>
<dbReference type="EMBL" id="MBFS01000193">
    <property type="protein sequence ID" value="PVV03771.1"/>
    <property type="molecule type" value="Genomic_DNA"/>
</dbReference>
<evidence type="ECO:0000256" key="6">
    <source>
        <dbReference type="ARBA" id="ARBA00023014"/>
    </source>
</evidence>
<evidence type="ECO:0000313" key="8">
    <source>
        <dbReference type="EMBL" id="PVV03771.1"/>
    </source>
</evidence>
<evidence type="ECO:0000256" key="2">
    <source>
        <dbReference type="ARBA" id="ARBA00022485"/>
    </source>
</evidence>
<gene>
    <name evidence="8" type="ORF">BB560_001740</name>
</gene>
<dbReference type="InterPro" id="IPR013785">
    <property type="entry name" value="Aldolase_TIM"/>
</dbReference>
<keyword evidence="3" id="KW-0949">S-adenosyl-L-methionine</keyword>
<evidence type="ECO:0000256" key="4">
    <source>
        <dbReference type="ARBA" id="ARBA00022723"/>
    </source>
</evidence>
<dbReference type="PANTHER" id="PTHR30544:SF5">
    <property type="entry name" value="RADICAL SAM CORE DOMAIN-CONTAINING PROTEIN"/>
    <property type="match status" value="1"/>
</dbReference>
<dbReference type="GO" id="GO:0030488">
    <property type="term" value="P:tRNA methylation"/>
    <property type="evidence" value="ECO:0007669"/>
    <property type="project" value="TreeGrafter"/>
</dbReference>
<reference evidence="8 9" key="1">
    <citation type="journal article" date="2018" name="MBio">
        <title>Comparative Genomics Reveals the Core Gene Toolbox for the Fungus-Insect Symbiosis.</title>
        <authorList>
            <person name="Wang Y."/>
            <person name="Stata M."/>
            <person name="Wang W."/>
            <person name="Stajich J.E."/>
            <person name="White M.M."/>
            <person name="Moncalvo J.M."/>
        </authorList>
    </citation>
    <scope>NUCLEOTIDE SEQUENCE [LARGE SCALE GENOMIC DNA]</scope>
    <source>
        <strain evidence="8 9">SC-DP-2</strain>
    </source>
</reference>
<proteinExistence type="predicted"/>
<dbReference type="InterPro" id="IPR040072">
    <property type="entry name" value="Methyltransferase_A"/>
</dbReference>
<dbReference type="PANTHER" id="PTHR30544">
    <property type="entry name" value="23S RRNA METHYLTRANSFERASE"/>
    <property type="match status" value="1"/>
</dbReference>
<evidence type="ECO:0000259" key="7">
    <source>
        <dbReference type="PROSITE" id="PS51918"/>
    </source>
</evidence>
<keyword evidence="5" id="KW-0408">Iron</keyword>
<dbReference type="GO" id="GO:0070475">
    <property type="term" value="P:rRNA base methylation"/>
    <property type="evidence" value="ECO:0007669"/>
    <property type="project" value="TreeGrafter"/>
</dbReference>
<dbReference type="OrthoDB" id="538249at2759"/>
<organism evidence="8 9">
    <name type="scientific">Smittium megazygosporum</name>
    <dbReference type="NCBI Taxonomy" id="133381"/>
    <lineage>
        <taxon>Eukaryota</taxon>
        <taxon>Fungi</taxon>
        <taxon>Fungi incertae sedis</taxon>
        <taxon>Zoopagomycota</taxon>
        <taxon>Kickxellomycotina</taxon>
        <taxon>Harpellomycetes</taxon>
        <taxon>Harpellales</taxon>
        <taxon>Legeriomycetaceae</taxon>
        <taxon>Smittium</taxon>
    </lineage>
</organism>
<keyword evidence="2" id="KW-0004">4Fe-4S</keyword>
<sequence length="126" mass="14129">MPINRTYPIDSLISSIKLFSKASSSQNKRVTFEYVMLRGVNDSKHHAVELAKLLKPINSHVNLIHFNPWPGSPFSPSSDQAIESFKNILNNLDIFTTIRRSKGLDILAACGQLKSSHLSKVKKLKL</sequence>
<evidence type="ECO:0000313" key="9">
    <source>
        <dbReference type="Proteomes" id="UP000245609"/>
    </source>
</evidence>
<dbReference type="InterPro" id="IPR007197">
    <property type="entry name" value="rSAM"/>
</dbReference>
<dbReference type="STRING" id="133381.A0A2T9ZGR2"/>
<dbReference type="PROSITE" id="PS51918">
    <property type="entry name" value="RADICAL_SAM"/>
    <property type="match status" value="1"/>
</dbReference>
<dbReference type="Gene3D" id="3.20.20.70">
    <property type="entry name" value="Aldolase class I"/>
    <property type="match status" value="1"/>
</dbReference>